<keyword evidence="8" id="KW-0170">Cobalt</keyword>
<keyword evidence="6" id="KW-0378">Hydrolase</keyword>
<dbReference type="NCBIfam" id="TIGR01910">
    <property type="entry name" value="DapE-ArgE"/>
    <property type="match status" value="1"/>
</dbReference>
<proteinExistence type="inferred from homology"/>
<evidence type="ECO:0000256" key="5">
    <source>
        <dbReference type="ARBA" id="ARBA00022723"/>
    </source>
</evidence>
<evidence type="ECO:0000256" key="1">
    <source>
        <dbReference type="ARBA" id="ARBA00001941"/>
    </source>
</evidence>
<evidence type="ECO:0000313" key="11">
    <source>
        <dbReference type="Proteomes" id="UP000004947"/>
    </source>
</evidence>
<evidence type="ECO:0000259" key="9">
    <source>
        <dbReference type="Pfam" id="PF07687"/>
    </source>
</evidence>
<evidence type="ECO:0000256" key="8">
    <source>
        <dbReference type="ARBA" id="ARBA00023285"/>
    </source>
</evidence>
<dbReference type="InterPro" id="IPR050072">
    <property type="entry name" value="Peptidase_M20A"/>
</dbReference>
<dbReference type="InterPro" id="IPR011650">
    <property type="entry name" value="Peptidase_M20_dimer"/>
</dbReference>
<dbReference type="EMBL" id="ABCK01000008">
    <property type="protein sequence ID" value="EDM27608.1"/>
    <property type="molecule type" value="Genomic_DNA"/>
</dbReference>
<dbReference type="OrthoDB" id="9792335at2"/>
<accession>A6DL06</accession>
<dbReference type="GO" id="GO:0016787">
    <property type="term" value="F:hydrolase activity"/>
    <property type="evidence" value="ECO:0007669"/>
    <property type="project" value="UniProtKB-KW"/>
</dbReference>
<keyword evidence="4" id="KW-0028">Amino-acid biosynthesis</keyword>
<evidence type="ECO:0000256" key="2">
    <source>
        <dbReference type="ARBA" id="ARBA00001947"/>
    </source>
</evidence>
<dbReference type="STRING" id="313628.LNTAR_20418"/>
<dbReference type="Gene3D" id="3.30.70.360">
    <property type="match status" value="1"/>
</dbReference>
<dbReference type="InterPro" id="IPR010182">
    <property type="entry name" value="ArgE/DapE"/>
</dbReference>
<dbReference type="Proteomes" id="UP000004947">
    <property type="component" value="Unassembled WGS sequence"/>
</dbReference>
<comment type="caution">
    <text evidence="10">The sequence shown here is derived from an EMBL/GenBank/DDBJ whole genome shotgun (WGS) entry which is preliminary data.</text>
</comment>
<keyword evidence="11" id="KW-1185">Reference proteome</keyword>
<reference evidence="10 11" key="1">
    <citation type="journal article" date="2010" name="J. Bacteriol.">
        <title>Genome sequence of Lentisphaera araneosa HTCC2155T, the type species of the order Lentisphaerales in the phylum Lentisphaerae.</title>
        <authorList>
            <person name="Thrash J.C."/>
            <person name="Cho J.C."/>
            <person name="Vergin K.L."/>
            <person name="Morris R.M."/>
            <person name="Giovannoni S.J."/>
        </authorList>
    </citation>
    <scope>NUCLEOTIDE SEQUENCE [LARGE SCALE GENOMIC DNA]</scope>
    <source>
        <strain evidence="10 11">HTCC2155</strain>
    </source>
</reference>
<evidence type="ECO:0000313" key="10">
    <source>
        <dbReference type="EMBL" id="EDM27608.1"/>
    </source>
</evidence>
<keyword evidence="7" id="KW-0862">Zinc</keyword>
<dbReference type="InterPro" id="IPR036264">
    <property type="entry name" value="Bact_exopeptidase_dim_dom"/>
</dbReference>
<comment type="similarity">
    <text evidence="3">Belongs to the peptidase M20A family.</text>
</comment>
<gene>
    <name evidence="10" type="ORF">LNTAR_20418</name>
</gene>
<comment type="cofactor">
    <cofactor evidence="2">
        <name>Zn(2+)</name>
        <dbReference type="ChEBI" id="CHEBI:29105"/>
    </cofactor>
</comment>
<evidence type="ECO:0000256" key="3">
    <source>
        <dbReference type="ARBA" id="ARBA00006247"/>
    </source>
</evidence>
<dbReference type="eggNOG" id="COG0624">
    <property type="taxonomic scope" value="Bacteria"/>
</dbReference>
<feature type="domain" description="Peptidase M20 dimerisation" evidence="9">
    <location>
        <begin position="175"/>
        <end position="278"/>
    </location>
</feature>
<dbReference type="SUPFAM" id="SSF53187">
    <property type="entry name" value="Zn-dependent exopeptidases"/>
    <property type="match status" value="1"/>
</dbReference>
<dbReference type="Gene3D" id="3.40.630.10">
    <property type="entry name" value="Zn peptidases"/>
    <property type="match status" value="1"/>
</dbReference>
<evidence type="ECO:0000256" key="7">
    <source>
        <dbReference type="ARBA" id="ARBA00022833"/>
    </source>
</evidence>
<evidence type="ECO:0000256" key="6">
    <source>
        <dbReference type="ARBA" id="ARBA00022801"/>
    </source>
</evidence>
<dbReference type="GO" id="GO:0046872">
    <property type="term" value="F:metal ion binding"/>
    <property type="evidence" value="ECO:0007669"/>
    <property type="project" value="UniProtKB-KW"/>
</dbReference>
<comment type="cofactor">
    <cofactor evidence="1">
        <name>Co(2+)</name>
        <dbReference type="ChEBI" id="CHEBI:48828"/>
    </cofactor>
</comment>
<sequence length="374" mass="40632">MHPASSLLRDLVAIPSVNSFGQTTDDPTYSEAQIVEFLCNKLSKLGFSIQQYAKDPKHPSFAAFLDLGKDETVALDAHLDTVSHLEMSIKPFDPEIKDGRLFGRGSCDTKSNMAIYIAAVEDLLKQKSQITKNILIIGCSDEEFSFGGIAEVAKDGITADFAIIGEPTELNALHAHKGVLRFNISTEGLACHSSTPELGRNAIYDISRISLLLEDYHQTLKNKQHPILGSPSLSVGLIKGGTTVNTVPPSASIEIDRRLIPGENPDEIIQEIKDLVSTIPGSQLSIPHVCSKGFHIEQDSSVAHKLQEACTCHNHQLLFTNAAFGTHAPFYSESSIPSLVFGPGSINKAHSKDEFVPLSELEKAYNIIKSLLCS</sequence>
<protein>
    <submittedName>
        <fullName evidence="10">Acetylornithine deacetylase</fullName>
    </submittedName>
</protein>
<organism evidence="10 11">
    <name type="scientific">Lentisphaera araneosa HTCC2155</name>
    <dbReference type="NCBI Taxonomy" id="313628"/>
    <lineage>
        <taxon>Bacteria</taxon>
        <taxon>Pseudomonadati</taxon>
        <taxon>Lentisphaerota</taxon>
        <taxon>Lentisphaeria</taxon>
        <taxon>Lentisphaerales</taxon>
        <taxon>Lentisphaeraceae</taxon>
        <taxon>Lentisphaera</taxon>
    </lineage>
</organism>
<dbReference type="GO" id="GO:0008652">
    <property type="term" value="P:amino acid biosynthetic process"/>
    <property type="evidence" value="ECO:0007669"/>
    <property type="project" value="UniProtKB-KW"/>
</dbReference>
<name>A6DL06_9BACT</name>
<evidence type="ECO:0000256" key="4">
    <source>
        <dbReference type="ARBA" id="ARBA00022605"/>
    </source>
</evidence>
<keyword evidence="5" id="KW-0479">Metal-binding</keyword>
<dbReference type="Pfam" id="PF07687">
    <property type="entry name" value="M20_dimer"/>
    <property type="match status" value="1"/>
</dbReference>
<dbReference type="AlphaFoldDB" id="A6DL06"/>
<dbReference type="PANTHER" id="PTHR43808:SF8">
    <property type="entry name" value="PEPTIDASE M20 DIMERISATION DOMAIN-CONTAINING PROTEIN"/>
    <property type="match status" value="1"/>
</dbReference>
<dbReference type="SUPFAM" id="SSF55031">
    <property type="entry name" value="Bacterial exopeptidase dimerisation domain"/>
    <property type="match status" value="1"/>
</dbReference>
<dbReference type="RefSeq" id="WP_007278568.1">
    <property type="nucleotide sequence ID" value="NZ_ABCK01000008.1"/>
</dbReference>
<dbReference type="Pfam" id="PF01546">
    <property type="entry name" value="Peptidase_M20"/>
    <property type="match status" value="1"/>
</dbReference>
<dbReference type="PANTHER" id="PTHR43808">
    <property type="entry name" value="ACETYLORNITHINE DEACETYLASE"/>
    <property type="match status" value="1"/>
</dbReference>
<dbReference type="InterPro" id="IPR002933">
    <property type="entry name" value="Peptidase_M20"/>
</dbReference>